<comment type="catalytic activity">
    <reaction evidence="1">
        <text>ATP + protein L-histidine = ADP + protein N-phospho-L-histidine.</text>
        <dbReference type="EC" id="2.7.13.3"/>
    </reaction>
</comment>
<evidence type="ECO:0000256" key="8">
    <source>
        <dbReference type="ARBA" id="ARBA00022777"/>
    </source>
</evidence>
<keyword evidence="4" id="KW-1003">Cell membrane</keyword>
<evidence type="ECO:0000256" key="9">
    <source>
        <dbReference type="ARBA" id="ARBA00022840"/>
    </source>
</evidence>
<keyword evidence="5 12" id="KW-0597">Phosphoprotein</keyword>
<accession>A0A5Q2TR94</accession>
<feature type="transmembrane region" description="Helical" evidence="13">
    <location>
        <begin position="302"/>
        <end position="321"/>
    </location>
</feature>
<dbReference type="InterPro" id="IPR036890">
    <property type="entry name" value="HATPase_C_sf"/>
</dbReference>
<evidence type="ECO:0000256" key="2">
    <source>
        <dbReference type="ARBA" id="ARBA00004236"/>
    </source>
</evidence>
<organism evidence="16 17">
    <name type="scientific">Gracilibacillus salitolerans</name>
    <dbReference type="NCBI Taxonomy" id="2663022"/>
    <lineage>
        <taxon>Bacteria</taxon>
        <taxon>Bacillati</taxon>
        <taxon>Bacillota</taxon>
        <taxon>Bacilli</taxon>
        <taxon>Bacillales</taxon>
        <taxon>Bacillaceae</taxon>
        <taxon>Gracilibacillus</taxon>
    </lineage>
</organism>
<dbReference type="Pfam" id="PF00512">
    <property type="entry name" value="HisKA"/>
    <property type="match status" value="1"/>
</dbReference>
<dbReference type="Pfam" id="PF00072">
    <property type="entry name" value="Response_reg"/>
    <property type="match status" value="1"/>
</dbReference>
<dbReference type="PRINTS" id="PR00344">
    <property type="entry name" value="BCTRLSENSOR"/>
</dbReference>
<dbReference type="GO" id="GO:0005886">
    <property type="term" value="C:plasma membrane"/>
    <property type="evidence" value="ECO:0007669"/>
    <property type="project" value="UniProtKB-SubCell"/>
</dbReference>
<evidence type="ECO:0000256" key="3">
    <source>
        <dbReference type="ARBA" id="ARBA00012438"/>
    </source>
</evidence>
<dbReference type="PANTHER" id="PTHR43547">
    <property type="entry name" value="TWO-COMPONENT HISTIDINE KINASE"/>
    <property type="match status" value="1"/>
</dbReference>
<dbReference type="InterPro" id="IPR003594">
    <property type="entry name" value="HATPase_dom"/>
</dbReference>
<evidence type="ECO:0000259" key="15">
    <source>
        <dbReference type="PROSITE" id="PS50110"/>
    </source>
</evidence>
<gene>
    <name evidence="16" type="ORF">GI584_15330</name>
</gene>
<feature type="transmembrane region" description="Helical" evidence="13">
    <location>
        <begin position="382"/>
        <end position="403"/>
    </location>
</feature>
<dbReference type="PROSITE" id="PS50109">
    <property type="entry name" value="HIS_KIN"/>
    <property type="match status" value="2"/>
</dbReference>
<keyword evidence="17" id="KW-1185">Reference proteome</keyword>
<dbReference type="InterPro" id="IPR036097">
    <property type="entry name" value="HisK_dim/P_sf"/>
</dbReference>
<keyword evidence="6" id="KW-0808">Transferase</keyword>
<evidence type="ECO:0000256" key="5">
    <source>
        <dbReference type="ARBA" id="ARBA00022553"/>
    </source>
</evidence>
<keyword evidence="8" id="KW-0418">Kinase</keyword>
<evidence type="ECO:0000256" key="11">
    <source>
        <dbReference type="ARBA" id="ARBA00023136"/>
    </source>
</evidence>
<dbReference type="AlphaFoldDB" id="A0A5Q2TR94"/>
<feature type="transmembrane region" description="Helical" evidence="13">
    <location>
        <begin position="275"/>
        <end position="293"/>
    </location>
</feature>
<dbReference type="SUPFAM" id="SSF52172">
    <property type="entry name" value="CheY-like"/>
    <property type="match status" value="1"/>
</dbReference>
<feature type="modified residue" description="4-aspartylphosphate" evidence="12">
    <location>
        <position position="730"/>
    </location>
</feature>
<keyword evidence="9" id="KW-0067">ATP-binding</keyword>
<evidence type="ECO:0000256" key="13">
    <source>
        <dbReference type="SAM" id="Phobius"/>
    </source>
</evidence>
<dbReference type="InterPro" id="IPR010559">
    <property type="entry name" value="Sig_transdc_His_kin_internal"/>
</dbReference>
<dbReference type="CDD" id="cd16922">
    <property type="entry name" value="HATPase_EvgS-ArcB-TorS-like"/>
    <property type="match status" value="1"/>
</dbReference>
<dbReference type="Gene3D" id="1.10.287.130">
    <property type="match status" value="1"/>
</dbReference>
<dbReference type="InterPro" id="IPR003661">
    <property type="entry name" value="HisK_dim/P_dom"/>
</dbReference>
<feature type="domain" description="Histidine kinase" evidence="14">
    <location>
        <begin position="802"/>
        <end position="1009"/>
    </location>
</feature>
<comment type="subcellular location">
    <subcellularLocation>
        <location evidence="2">Cell membrane</location>
    </subcellularLocation>
</comment>
<dbReference type="Gene3D" id="3.30.565.10">
    <property type="entry name" value="Histidine kinase-like ATPase, C-terminal domain"/>
    <property type="match status" value="2"/>
</dbReference>
<evidence type="ECO:0000256" key="12">
    <source>
        <dbReference type="PROSITE-ProRule" id="PRU00169"/>
    </source>
</evidence>
<dbReference type="Pfam" id="PF06580">
    <property type="entry name" value="His_kinase"/>
    <property type="match status" value="1"/>
</dbReference>
<proteinExistence type="predicted"/>
<dbReference type="InterPro" id="IPR004358">
    <property type="entry name" value="Sig_transdc_His_kin-like_C"/>
</dbReference>
<dbReference type="SUPFAM" id="SSF47384">
    <property type="entry name" value="Homodimeric domain of signal transducing histidine kinase"/>
    <property type="match status" value="1"/>
</dbReference>
<evidence type="ECO:0000313" key="17">
    <source>
        <dbReference type="Proteomes" id="UP000339690"/>
    </source>
</evidence>
<evidence type="ECO:0000256" key="10">
    <source>
        <dbReference type="ARBA" id="ARBA00023012"/>
    </source>
</evidence>
<dbReference type="SMART" id="SM00387">
    <property type="entry name" value="HATPase_c"/>
    <property type="match status" value="2"/>
</dbReference>
<evidence type="ECO:0000256" key="7">
    <source>
        <dbReference type="ARBA" id="ARBA00022741"/>
    </source>
</evidence>
<dbReference type="GO" id="GO:0005524">
    <property type="term" value="F:ATP binding"/>
    <property type="evidence" value="ECO:0007669"/>
    <property type="project" value="UniProtKB-KW"/>
</dbReference>
<feature type="transmembrane region" description="Helical" evidence="13">
    <location>
        <begin position="327"/>
        <end position="346"/>
    </location>
</feature>
<dbReference type="InterPro" id="IPR005467">
    <property type="entry name" value="His_kinase_dom"/>
</dbReference>
<dbReference type="CDD" id="cd17574">
    <property type="entry name" value="REC_OmpR"/>
    <property type="match status" value="1"/>
</dbReference>
<evidence type="ECO:0000256" key="1">
    <source>
        <dbReference type="ARBA" id="ARBA00000085"/>
    </source>
</evidence>
<feature type="domain" description="Response regulatory" evidence="15">
    <location>
        <begin position="681"/>
        <end position="797"/>
    </location>
</feature>
<keyword evidence="13" id="KW-0812">Transmembrane</keyword>
<evidence type="ECO:0000256" key="4">
    <source>
        <dbReference type="ARBA" id="ARBA00022475"/>
    </source>
</evidence>
<reference evidence="16 17" key="1">
    <citation type="submission" date="2019-11" db="EMBL/GenBank/DDBJ databases">
        <title>Gracilibacillus salitolerans sp. nov., a moderate halophile isolated from a saline soil in northwest China.</title>
        <authorList>
            <person name="Gan L."/>
        </authorList>
    </citation>
    <scope>NUCLEOTIDE SEQUENCE [LARGE SCALE GENOMIC DNA]</scope>
    <source>
        <strain evidence="16 17">SCU50</strain>
    </source>
</reference>
<dbReference type="SMART" id="SM00388">
    <property type="entry name" value="HisKA"/>
    <property type="match status" value="1"/>
</dbReference>
<protein>
    <recommendedName>
        <fullName evidence="3">histidine kinase</fullName>
        <ecNumber evidence="3">2.7.13.3</ecNumber>
    </recommendedName>
</protein>
<dbReference type="FunFam" id="3.30.565.10:FF:000023">
    <property type="entry name" value="PAS domain-containing sensor histidine kinase"/>
    <property type="match status" value="1"/>
</dbReference>
<name>A0A5Q2TR94_9BACI</name>
<dbReference type="CDD" id="cd00082">
    <property type="entry name" value="HisKA"/>
    <property type="match status" value="1"/>
</dbReference>
<keyword evidence="11 13" id="KW-0472">Membrane</keyword>
<evidence type="ECO:0000256" key="6">
    <source>
        <dbReference type="ARBA" id="ARBA00022679"/>
    </source>
</evidence>
<evidence type="ECO:0000313" key="16">
    <source>
        <dbReference type="EMBL" id="QGH35338.1"/>
    </source>
</evidence>
<dbReference type="RefSeq" id="WP_153791747.1">
    <property type="nucleotide sequence ID" value="NZ_CP045915.1"/>
</dbReference>
<dbReference type="GO" id="GO:0000155">
    <property type="term" value="F:phosphorelay sensor kinase activity"/>
    <property type="evidence" value="ECO:0007669"/>
    <property type="project" value="InterPro"/>
</dbReference>
<feature type="domain" description="Histidine kinase" evidence="14">
    <location>
        <begin position="433"/>
        <end position="648"/>
    </location>
</feature>
<keyword evidence="10" id="KW-0902">Two-component regulatory system</keyword>
<dbReference type="Gene3D" id="2.60.120.260">
    <property type="entry name" value="Galactose-binding domain-like"/>
    <property type="match status" value="1"/>
</dbReference>
<dbReference type="Pfam" id="PF02518">
    <property type="entry name" value="HATPase_c"/>
    <property type="match status" value="2"/>
</dbReference>
<feature type="transmembrane region" description="Helical" evidence="13">
    <location>
        <begin position="236"/>
        <end position="255"/>
    </location>
</feature>
<dbReference type="Gene3D" id="3.40.50.2300">
    <property type="match status" value="1"/>
</dbReference>
<dbReference type="Proteomes" id="UP000339690">
    <property type="component" value="Chromosome"/>
</dbReference>
<sequence length="1010" mass="116405">MSKNKIIIFLAFILILTSIRLVWISSNSVETDQPFIDGTLDLTDWDSEQEEILPLTGEWDFYPDRLLDQNDVNNNTFTNERDQQHFPKSWFKFADTSDYTYGTYHLELTIDQDMLSKSFSLYIPRIPSATRILFNGDVVRQTGNSSSDDNQFVSSTKPFVANFHTYSEKIDILIHVSHDGLPIKFPNTSPLLFGETGDIMKKMEHATLSKVIVLVLVSTFALFGIILFFMVKRPKVMLYFFLLMINVSFMVLLDVDTVVLLDHPFSYANDIKLRYINYILMAILLLKFCQYFLPKYAQNKTITFATYFFSLYLFLVIILPITTLLKWQFLLGLVLIVTSTTIIIQFTRALKDNVRDSIFLMLCIMAIVNNNVWAFMKHRFFVLVDFYPVDLLAALIIFAMFWLRRFMRYVYEIEEVSEQLYQANKSKDDFLANTSHELRSPLHSMIHIAQYVLDNKENQITEKDKKDMKLLVLIGNRMSLLINDLIDLTLIKEKTIRLDQKNVNVYPVVTAVIDMMQYTLNDKDINIVNKMKPSLPQVQADENRLVQILLNLVQNAVKFTDKGTVTIQARVSESNMQIEIIDTGIGIEENKLSSIFQPYEQHVKQGNTGMGLGLVITKVLVELHGGNIEVDSEVNKGSVFRFTLPLAKVQEENKQQIIQPLQDSEEQIDVEDFLSDEDKSHLLLVDDESLNLSVISKVLDKSRYHISFAKSGQEALDKINRFKFDLIISDVMMPKMSGYELTKQIRAKYNLSELPVLLLTARGRPEDLQAGFHAGANDYIFKPIAPLELKARVRMLTDLKKAVTDQMRMEAAWLRAQIKPHFLFNSINSILILMEKDQDRMRDLLDKFIYYLQTSFDFQNAEHEVTLEQELELVEAYLEIEKARFEDRIQVNWHIDENIQSIIKVPPLSIQTLVENAVKHGILKRADGGQVSIEVCNQEDVYEIRIHDDGKGMPGEVKEMITSQTYRKKFGIGLFNTDKRLRQSYGKGLQIISGPDQGTTVVFHIPMGSN</sequence>
<dbReference type="SMART" id="SM00448">
    <property type="entry name" value="REC"/>
    <property type="match status" value="1"/>
</dbReference>
<keyword evidence="13" id="KW-1133">Transmembrane helix</keyword>
<keyword evidence="7" id="KW-0547">Nucleotide-binding</keyword>
<evidence type="ECO:0000259" key="14">
    <source>
        <dbReference type="PROSITE" id="PS50109"/>
    </source>
</evidence>
<dbReference type="InterPro" id="IPR001789">
    <property type="entry name" value="Sig_transdc_resp-reg_receiver"/>
</dbReference>
<feature type="transmembrane region" description="Helical" evidence="13">
    <location>
        <begin position="211"/>
        <end position="229"/>
    </location>
</feature>
<dbReference type="EMBL" id="CP045915">
    <property type="protein sequence ID" value="QGH35338.1"/>
    <property type="molecule type" value="Genomic_DNA"/>
</dbReference>
<dbReference type="SUPFAM" id="SSF55874">
    <property type="entry name" value="ATPase domain of HSP90 chaperone/DNA topoisomerase II/histidine kinase"/>
    <property type="match status" value="2"/>
</dbReference>
<dbReference type="EC" id="2.7.13.3" evidence="3"/>
<dbReference type="KEGG" id="grc:GI584_15330"/>
<dbReference type="InterPro" id="IPR011006">
    <property type="entry name" value="CheY-like_superfamily"/>
</dbReference>
<dbReference type="PANTHER" id="PTHR43547:SF2">
    <property type="entry name" value="HYBRID SIGNAL TRANSDUCTION HISTIDINE KINASE C"/>
    <property type="match status" value="1"/>
</dbReference>
<dbReference type="PROSITE" id="PS50110">
    <property type="entry name" value="RESPONSE_REGULATORY"/>
    <property type="match status" value="1"/>
</dbReference>